<reference evidence="5" key="2">
    <citation type="journal article" date="2021" name="PeerJ">
        <title>Extensive microbial diversity within the chicken gut microbiome revealed by metagenomics and culture.</title>
        <authorList>
            <person name="Gilroy R."/>
            <person name="Ravi A."/>
            <person name="Getino M."/>
            <person name="Pursley I."/>
            <person name="Horton D.L."/>
            <person name="Alikhan N.F."/>
            <person name="Baker D."/>
            <person name="Gharbi K."/>
            <person name="Hall N."/>
            <person name="Watson M."/>
            <person name="Adriaenssens E.M."/>
            <person name="Foster-Nyarko E."/>
            <person name="Jarju S."/>
            <person name="Secka A."/>
            <person name="Antonio M."/>
            <person name="Oren A."/>
            <person name="Chaudhuri R.R."/>
            <person name="La Ragione R."/>
            <person name="Hildebrand F."/>
            <person name="Pallen M.J."/>
        </authorList>
    </citation>
    <scope>NUCLEOTIDE SEQUENCE</scope>
    <source>
        <strain evidence="5">B1-20833</strain>
    </source>
</reference>
<dbReference type="Proteomes" id="UP000823661">
    <property type="component" value="Unassembled WGS sequence"/>
</dbReference>
<organism evidence="5 6">
    <name type="scientific">Candidatus Cryptobacteroides intestinavium</name>
    <dbReference type="NCBI Taxonomy" id="2840766"/>
    <lineage>
        <taxon>Bacteria</taxon>
        <taxon>Pseudomonadati</taxon>
        <taxon>Bacteroidota</taxon>
        <taxon>Bacteroidia</taxon>
        <taxon>Bacteroidales</taxon>
        <taxon>Candidatus Cryptobacteroides</taxon>
    </lineage>
</organism>
<keyword evidence="5" id="KW-0378">Hydrolase</keyword>
<dbReference type="PANTHER" id="PTHR13966:SF5">
    <property type="entry name" value="ENDONUCLEASE G, MITOCHONDRIAL"/>
    <property type="match status" value="1"/>
</dbReference>
<dbReference type="GO" id="GO:0003676">
    <property type="term" value="F:nucleic acid binding"/>
    <property type="evidence" value="ECO:0007669"/>
    <property type="project" value="InterPro"/>
</dbReference>
<dbReference type="PANTHER" id="PTHR13966">
    <property type="entry name" value="ENDONUCLEASE RELATED"/>
    <property type="match status" value="1"/>
</dbReference>
<dbReference type="EMBL" id="JADIMI010000037">
    <property type="protein sequence ID" value="MBO8452048.1"/>
    <property type="molecule type" value="Genomic_DNA"/>
</dbReference>
<evidence type="ECO:0000259" key="4">
    <source>
        <dbReference type="Pfam" id="PF01223"/>
    </source>
</evidence>
<feature type="active site" description="Proton acceptor" evidence="1">
    <location>
        <position position="451"/>
    </location>
</feature>
<feature type="signal peptide" evidence="3">
    <location>
        <begin position="1"/>
        <end position="21"/>
    </location>
</feature>
<sequence>MYRNHLSLLCLAVLLTGLAGCDPASPDTGQVTPELEVYPEELQYDPDDPDANIINITSNVAWRIEMEDGLDTDWKTGNAGRSTVMVTSAPEGTSTLSVYTVSGGTGEKPIVREVTVINSDNQEPDPEPEPDPGPQDVIFYDDLDGGTPPESNSWIDTWTGFINATGSGAADIEYSGRGFQSRDTYPSRSYEGASGGNAFYSTTSGATVEVSGITIPAGETTFRFSFGSLGDMDKGSFTANEDITLTISDGSGRMQSVDYRRSSSTHQWALCEMTFSITGTASRTLSFLFTAGRRNIRIDDIRLETSDGQPDCEISFEGTSENIWPWAELPETVTENPDYRYITHYATTVRSNQKVRNFVSCYDTSRHNPMWVAHIHHSCYYEGGWGRSDPDPWRPDPEMAEQDQSIIYPYDWERWYQGISGWPDDDRYYWSPVNFNLPVLDGREKTITKGHMLRSADRGGAGEEINIQTFYPSNISPELYLHSNTWSIVEDALSDEWTCSDTTYVVTGCYYGDDGYELIDASSWGTPTTGRSKTCIMPVARYRVVLRTKDGNTGKPVAECSADELISIGFWFPQAFNGQTIYEETDKSEWIFSVADIEEMIGGEFSFFPTVPEEVKHQRNLADWGL</sequence>
<dbReference type="AlphaFoldDB" id="A0A9D9ES33"/>
<gene>
    <name evidence="5" type="ORF">IAC06_04085</name>
</gene>
<dbReference type="Pfam" id="PF01223">
    <property type="entry name" value="Endonuclease_NS"/>
    <property type="match status" value="1"/>
</dbReference>
<evidence type="ECO:0000256" key="1">
    <source>
        <dbReference type="PIRSR" id="PIRSR640255-1"/>
    </source>
</evidence>
<evidence type="ECO:0000313" key="6">
    <source>
        <dbReference type="Proteomes" id="UP000823661"/>
    </source>
</evidence>
<keyword evidence="3" id="KW-0732">Signal</keyword>
<dbReference type="GO" id="GO:0016787">
    <property type="term" value="F:hydrolase activity"/>
    <property type="evidence" value="ECO:0007669"/>
    <property type="project" value="InterPro"/>
</dbReference>
<dbReference type="InterPro" id="IPR040255">
    <property type="entry name" value="Non-specific_endonuclease"/>
</dbReference>
<dbReference type="GO" id="GO:0046872">
    <property type="term" value="F:metal ion binding"/>
    <property type="evidence" value="ECO:0007669"/>
    <property type="project" value="InterPro"/>
</dbReference>
<evidence type="ECO:0000256" key="3">
    <source>
        <dbReference type="SAM" id="SignalP"/>
    </source>
</evidence>
<protein>
    <submittedName>
        <fullName evidence="5">DNA/RNA non-specific endonuclease</fullName>
    </submittedName>
</protein>
<dbReference type="GO" id="GO:0004519">
    <property type="term" value="F:endonuclease activity"/>
    <property type="evidence" value="ECO:0007669"/>
    <property type="project" value="UniProtKB-KW"/>
</dbReference>
<keyword evidence="5" id="KW-0540">Nuclease</keyword>
<accession>A0A9D9ES33</accession>
<evidence type="ECO:0000313" key="5">
    <source>
        <dbReference type="EMBL" id="MBO8452048.1"/>
    </source>
</evidence>
<reference evidence="5" key="1">
    <citation type="submission" date="2020-10" db="EMBL/GenBank/DDBJ databases">
        <authorList>
            <person name="Gilroy R."/>
        </authorList>
    </citation>
    <scope>NUCLEOTIDE SEQUENCE</scope>
    <source>
        <strain evidence="5">B1-20833</strain>
    </source>
</reference>
<evidence type="ECO:0000256" key="2">
    <source>
        <dbReference type="SAM" id="MobiDB-lite"/>
    </source>
</evidence>
<comment type="caution">
    <text evidence="5">The sequence shown here is derived from an EMBL/GenBank/DDBJ whole genome shotgun (WGS) entry which is preliminary data.</text>
</comment>
<dbReference type="InterPro" id="IPR001604">
    <property type="entry name" value="Endo_G_ENPP1-like_dom"/>
</dbReference>
<feature type="region of interest" description="Disordered" evidence="2">
    <location>
        <begin position="119"/>
        <end position="151"/>
    </location>
</feature>
<feature type="chain" id="PRO_5038495471" evidence="3">
    <location>
        <begin position="22"/>
        <end position="626"/>
    </location>
</feature>
<proteinExistence type="predicted"/>
<dbReference type="PROSITE" id="PS51257">
    <property type="entry name" value="PROKAR_LIPOPROTEIN"/>
    <property type="match status" value="1"/>
</dbReference>
<dbReference type="InterPro" id="IPR044925">
    <property type="entry name" value="His-Me_finger_sf"/>
</dbReference>
<dbReference type="InterPro" id="IPR044929">
    <property type="entry name" value="DNA/RNA_non-sp_Endonuclease_sf"/>
</dbReference>
<feature type="domain" description="DNA/RNA non-specific endonuclease/pyrophosphatase/phosphodiesterase" evidence="4">
    <location>
        <begin position="341"/>
        <end position="613"/>
    </location>
</feature>
<name>A0A9D9ES33_9BACT</name>
<keyword evidence="5" id="KW-0255">Endonuclease</keyword>
<dbReference type="SUPFAM" id="SSF54060">
    <property type="entry name" value="His-Me finger endonucleases"/>
    <property type="match status" value="1"/>
</dbReference>
<dbReference type="Gene3D" id="3.40.570.10">
    <property type="entry name" value="Extracellular Endonuclease, subunit A"/>
    <property type="match status" value="1"/>
</dbReference>